<dbReference type="AlphaFoldDB" id="A0A381W6Q3"/>
<evidence type="ECO:0000256" key="2">
    <source>
        <dbReference type="ARBA" id="ARBA00012071"/>
    </source>
</evidence>
<dbReference type="GO" id="GO:0009245">
    <property type="term" value="P:lipid A biosynthetic process"/>
    <property type="evidence" value="ECO:0007669"/>
    <property type="project" value="UniProtKB-KW"/>
</dbReference>
<evidence type="ECO:0000313" key="10">
    <source>
        <dbReference type="EMBL" id="SVA47637.1"/>
    </source>
</evidence>
<evidence type="ECO:0000256" key="7">
    <source>
        <dbReference type="ARBA" id="ARBA00022777"/>
    </source>
</evidence>
<keyword evidence="8" id="KW-0067">ATP-binding</keyword>
<dbReference type="EC" id="2.7.1.130" evidence="2"/>
<dbReference type="GO" id="GO:0009029">
    <property type="term" value="F:lipid-A 4'-kinase activity"/>
    <property type="evidence" value="ECO:0007669"/>
    <property type="project" value="UniProtKB-EC"/>
</dbReference>
<evidence type="ECO:0000256" key="1">
    <source>
        <dbReference type="ARBA" id="ARBA00004870"/>
    </source>
</evidence>
<reference evidence="10" key="1">
    <citation type="submission" date="2018-05" db="EMBL/GenBank/DDBJ databases">
        <authorList>
            <person name="Lanie J.A."/>
            <person name="Ng W.-L."/>
            <person name="Kazmierczak K.M."/>
            <person name="Andrzejewski T.M."/>
            <person name="Davidsen T.M."/>
            <person name="Wayne K.J."/>
            <person name="Tettelin H."/>
            <person name="Glass J.I."/>
            <person name="Rusch D."/>
            <person name="Podicherti R."/>
            <person name="Tsui H.-C.T."/>
            <person name="Winkler M.E."/>
        </authorList>
    </citation>
    <scope>NUCLEOTIDE SEQUENCE</scope>
</reference>
<dbReference type="EMBL" id="UINC01010733">
    <property type="protein sequence ID" value="SVA47637.1"/>
    <property type="molecule type" value="Genomic_DNA"/>
</dbReference>
<dbReference type="Pfam" id="PF02606">
    <property type="entry name" value="LpxK"/>
    <property type="match status" value="1"/>
</dbReference>
<keyword evidence="6" id="KW-0547">Nucleotide-binding</keyword>
<organism evidence="10">
    <name type="scientific">marine metagenome</name>
    <dbReference type="NCBI Taxonomy" id="408172"/>
    <lineage>
        <taxon>unclassified sequences</taxon>
        <taxon>metagenomes</taxon>
        <taxon>ecological metagenomes</taxon>
    </lineage>
</organism>
<evidence type="ECO:0000256" key="9">
    <source>
        <dbReference type="ARBA" id="ARBA00023098"/>
    </source>
</evidence>
<dbReference type="PANTHER" id="PTHR42724:SF1">
    <property type="entry name" value="TETRAACYLDISACCHARIDE 4'-KINASE, MITOCHONDRIAL-RELATED"/>
    <property type="match status" value="1"/>
</dbReference>
<sequence length="273" mass="31725">IPNNKNFKIKSICVGNLYAGGTGKTPLSIKISNILKKKYKTVFIKKKYSDQIDEQNLLKSYGNLICRKDRDNALKIATKQKYDVAILDDGLQDKSLNYNITIACFNSSDGIGNSFLIPSGPLRENISEIKNYDAVFLDGEKSNKKFSKYLKKLNNDIKVFEAKYIPTNLKSFNLNKKFLFFCGLGNPSEFERTLIKYKFKIKEKFVFPDHYNFSDKNIFNIKKLAKKKKLNIITTEKDYLRLNKKNRQNIKFLKIDLSIKNMKNFSKFLIKKL</sequence>
<dbReference type="GO" id="GO:0005524">
    <property type="term" value="F:ATP binding"/>
    <property type="evidence" value="ECO:0007669"/>
    <property type="project" value="UniProtKB-KW"/>
</dbReference>
<dbReference type="GO" id="GO:0005886">
    <property type="term" value="C:plasma membrane"/>
    <property type="evidence" value="ECO:0007669"/>
    <property type="project" value="TreeGrafter"/>
</dbReference>
<evidence type="ECO:0000256" key="4">
    <source>
        <dbReference type="ARBA" id="ARBA00022556"/>
    </source>
</evidence>
<dbReference type="PANTHER" id="PTHR42724">
    <property type="entry name" value="TETRAACYLDISACCHARIDE 4'-KINASE"/>
    <property type="match status" value="1"/>
</dbReference>
<dbReference type="InterPro" id="IPR003758">
    <property type="entry name" value="LpxK"/>
</dbReference>
<keyword evidence="3" id="KW-0444">Lipid biosynthesis</keyword>
<name>A0A381W6Q3_9ZZZZ</name>
<keyword evidence="7" id="KW-0418">Kinase</keyword>
<evidence type="ECO:0000256" key="3">
    <source>
        <dbReference type="ARBA" id="ARBA00022516"/>
    </source>
</evidence>
<proteinExistence type="predicted"/>
<dbReference type="GO" id="GO:0009244">
    <property type="term" value="P:lipopolysaccharide core region biosynthetic process"/>
    <property type="evidence" value="ECO:0007669"/>
    <property type="project" value="TreeGrafter"/>
</dbReference>
<dbReference type="UniPathway" id="UPA00359">
    <property type="reaction ID" value="UER00482"/>
</dbReference>
<keyword evidence="4" id="KW-0441">Lipid A biosynthesis</keyword>
<protein>
    <recommendedName>
        <fullName evidence="2">tetraacyldisaccharide 4'-kinase</fullName>
        <ecNumber evidence="2">2.7.1.130</ecNumber>
    </recommendedName>
</protein>
<keyword evidence="5" id="KW-0808">Transferase</keyword>
<feature type="non-terminal residue" evidence="10">
    <location>
        <position position="1"/>
    </location>
</feature>
<comment type="pathway">
    <text evidence="1">Glycolipid biosynthesis; lipid IV(A) biosynthesis; lipid IV(A) from (3R)-3-hydroxytetradecanoyl-[acyl-carrier-protein] and UDP-N-acetyl-alpha-D-glucosamine: step 6/6.</text>
</comment>
<accession>A0A381W6Q3</accession>
<dbReference type="NCBIfam" id="TIGR00682">
    <property type="entry name" value="lpxK"/>
    <property type="match status" value="1"/>
</dbReference>
<evidence type="ECO:0000256" key="6">
    <source>
        <dbReference type="ARBA" id="ARBA00022741"/>
    </source>
</evidence>
<gene>
    <name evidence="10" type="ORF">METZ01_LOCUS100491</name>
</gene>
<evidence type="ECO:0000256" key="5">
    <source>
        <dbReference type="ARBA" id="ARBA00022679"/>
    </source>
</evidence>
<evidence type="ECO:0000256" key="8">
    <source>
        <dbReference type="ARBA" id="ARBA00022840"/>
    </source>
</evidence>
<keyword evidence="9" id="KW-0443">Lipid metabolism</keyword>